<dbReference type="Proteomes" id="UP000245412">
    <property type="component" value="Unassembled WGS sequence"/>
</dbReference>
<reference evidence="4 5" key="1">
    <citation type="submission" date="2018-05" db="EMBL/GenBank/DDBJ databases">
        <authorList>
            <person name="Goeker M."/>
            <person name="Huntemann M."/>
            <person name="Clum A."/>
            <person name="Pillay M."/>
            <person name="Palaniappan K."/>
            <person name="Varghese N."/>
            <person name="Mikhailova N."/>
            <person name="Stamatis D."/>
            <person name="Reddy T."/>
            <person name="Daum C."/>
            <person name="Shapiro N."/>
            <person name="Ivanova N."/>
            <person name="Kyrpides N."/>
            <person name="Woyke T."/>
        </authorList>
    </citation>
    <scope>NUCLEOTIDE SEQUENCE [LARGE SCALE GENOMIC DNA]</scope>
    <source>
        <strain evidence="4 5">DSM 26524</strain>
    </source>
</reference>
<keyword evidence="5" id="KW-1185">Reference proteome</keyword>
<dbReference type="EMBL" id="QGGY01000004">
    <property type="protein sequence ID" value="PWJ76741.1"/>
    <property type="molecule type" value="Genomic_DNA"/>
</dbReference>
<dbReference type="SUPFAM" id="SSF55347">
    <property type="entry name" value="Glyceraldehyde-3-phosphate dehydrogenase-like, C-terminal domain"/>
    <property type="match status" value="1"/>
</dbReference>
<dbReference type="GO" id="GO:0016491">
    <property type="term" value="F:oxidoreductase activity"/>
    <property type="evidence" value="ECO:0007669"/>
    <property type="project" value="UniProtKB-KW"/>
</dbReference>
<dbReference type="InterPro" id="IPR050463">
    <property type="entry name" value="Gfo/Idh/MocA_oxidrdct_glycsds"/>
</dbReference>
<dbReference type="SUPFAM" id="SSF51735">
    <property type="entry name" value="NAD(P)-binding Rossmann-fold domains"/>
    <property type="match status" value="1"/>
</dbReference>
<dbReference type="RefSeq" id="WP_109625883.1">
    <property type="nucleotide sequence ID" value="NZ_JANKBI010000019.1"/>
</dbReference>
<name>A0AB73T6N5_9FIRM</name>
<comment type="caution">
    <text evidence="4">The sequence shown here is derived from an EMBL/GenBank/DDBJ whole genome shotgun (WGS) entry which is preliminary data.</text>
</comment>
<dbReference type="Gene3D" id="3.40.50.720">
    <property type="entry name" value="NAD(P)-binding Rossmann-like Domain"/>
    <property type="match status" value="1"/>
</dbReference>
<sequence length="367" mass="42069">MERLTVAVIGMGERGRIHLYGFLKNLEYFHVAGVCDRKEENLEKAVKECGISKDICYTDARLMLDKVRPDILAFVTMPHIRLPLAELAAEYKVRGLMFEKPMATSLDEADKIRKLCMENGIKTIVCHQHKYVRSFMRLKEAIDSGELGEIHEMKASCQPQASQLGTHYIDYLLWANGGKRVLSVTGHVHGNFYLDDSHPSPDYVMGQMICENGVRMTLECGYFAARHEEHNTGFTHGPAEAAYWTDDRLTVYGTKGYAWASCNGKYAVFSPLTSPDIRKGDYHDFFQKEQYDAQVRYTKDFADWMNKVKDGHPCSLSQAYHGYEILEAMYVSAIERTRVDLPMRLPLQYDALEVLKDKLGLVKYRRF</sequence>
<dbReference type="PANTHER" id="PTHR43818:SF11">
    <property type="entry name" value="BCDNA.GH03377"/>
    <property type="match status" value="1"/>
</dbReference>
<proteinExistence type="predicted"/>
<evidence type="ECO:0000313" key="5">
    <source>
        <dbReference type="Proteomes" id="UP000245412"/>
    </source>
</evidence>
<dbReference type="InterPro" id="IPR000683">
    <property type="entry name" value="Gfo/Idh/MocA-like_OxRdtase_N"/>
</dbReference>
<dbReference type="PANTHER" id="PTHR43818">
    <property type="entry name" value="BCDNA.GH03377"/>
    <property type="match status" value="1"/>
</dbReference>
<organism evidence="4 5">
    <name type="scientific">Murimonas intestini</name>
    <dbReference type="NCBI Taxonomy" id="1337051"/>
    <lineage>
        <taxon>Bacteria</taxon>
        <taxon>Bacillati</taxon>
        <taxon>Bacillota</taxon>
        <taxon>Clostridia</taxon>
        <taxon>Lachnospirales</taxon>
        <taxon>Lachnospiraceae</taxon>
        <taxon>Murimonas</taxon>
    </lineage>
</organism>
<dbReference type="Pfam" id="PF01408">
    <property type="entry name" value="GFO_IDH_MocA"/>
    <property type="match status" value="1"/>
</dbReference>
<evidence type="ECO:0000259" key="2">
    <source>
        <dbReference type="Pfam" id="PF01408"/>
    </source>
</evidence>
<dbReference type="InterPro" id="IPR036291">
    <property type="entry name" value="NAD(P)-bd_dom_sf"/>
</dbReference>
<evidence type="ECO:0000256" key="1">
    <source>
        <dbReference type="ARBA" id="ARBA00023002"/>
    </source>
</evidence>
<dbReference type="InterPro" id="IPR055170">
    <property type="entry name" value="GFO_IDH_MocA-like_dom"/>
</dbReference>
<accession>A0AB73T6N5</accession>
<dbReference type="GO" id="GO:0000166">
    <property type="term" value="F:nucleotide binding"/>
    <property type="evidence" value="ECO:0007669"/>
    <property type="project" value="InterPro"/>
</dbReference>
<keyword evidence="1" id="KW-0560">Oxidoreductase</keyword>
<dbReference type="AlphaFoldDB" id="A0AB73T6N5"/>
<evidence type="ECO:0000313" key="4">
    <source>
        <dbReference type="EMBL" id="PWJ76741.1"/>
    </source>
</evidence>
<feature type="domain" description="Gfo/Idh/MocA-like oxidoreductase N-terminal" evidence="2">
    <location>
        <begin position="5"/>
        <end position="125"/>
    </location>
</feature>
<protein>
    <submittedName>
        <fullName evidence="4">Dehydrogenase</fullName>
    </submittedName>
</protein>
<evidence type="ECO:0000259" key="3">
    <source>
        <dbReference type="Pfam" id="PF22725"/>
    </source>
</evidence>
<feature type="domain" description="GFO/IDH/MocA-like oxidoreductase" evidence="3">
    <location>
        <begin position="135"/>
        <end position="257"/>
    </location>
</feature>
<gene>
    <name evidence="4" type="ORF">C7383_104187</name>
</gene>
<dbReference type="Pfam" id="PF22725">
    <property type="entry name" value="GFO_IDH_MocA_C3"/>
    <property type="match status" value="1"/>
</dbReference>
<dbReference type="Gene3D" id="3.30.360.10">
    <property type="entry name" value="Dihydrodipicolinate Reductase, domain 2"/>
    <property type="match status" value="1"/>
</dbReference>